<protein>
    <recommendedName>
        <fullName evidence="1">Reverse transcriptase Ty1/copia-type domain-containing protein</fullName>
    </recommendedName>
</protein>
<evidence type="ECO:0000313" key="2">
    <source>
        <dbReference type="EMBL" id="KFD72938.1"/>
    </source>
</evidence>
<dbReference type="EMBL" id="KL367475">
    <property type="protein sequence ID" value="KFD72938.1"/>
    <property type="molecule type" value="Genomic_DNA"/>
</dbReference>
<proteinExistence type="predicted"/>
<dbReference type="InterPro" id="IPR013103">
    <property type="entry name" value="RVT_2"/>
</dbReference>
<dbReference type="Proteomes" id="UP000030758">
    <property type="component" value="Unassembled WGS sequence"/>
</dbReference>
<organism evidence="2">
    <name type="scientific">Trichuris suis</name>
    <name type="common">pig whipworm</name>
    <dbReference type="NCBI Taxonomy" id="68888"/>
    <lineage>
        <taxon>Eukaryota</taxon>
        <taxon>Metazoa</taxon>
        <taxon>Ecdysozoa</taxon>
        <taxon>Nematoda</taxon>
        <taxon>Enoplea</taxon>
        <taxon>Dorylaimia</taxon>
        <taxon>Trichinellida</taxon>
        <taxon>Trichuridae</taxon>
        <taxon>Trichuris</taxon>
    </lineage>
</organism>
<accession>A0A085NTZ2</accession>
<sequence length="116" mass="13357">MEPSSWDEMVSLSPEEKGKWMSAAEEEIQSLKDSKVWELVDLPQAKTPITCKWVFKTKLNSQSCVHTYNARLVARGFSQKYGKDYDETFAAVVKCEWFACCLHLQLHGSSMFVIWT</sequence>
<gene>
    <name evidence="2" type="ORF">M514_14842</name>
</gene>
<evidence type="ECO:0000259" key="1">
    <source>
        <dbReference type="Pfam" id="PF07727"/>
    </source>
</evidence>
<name>A0A085NTZ2_9BILA</name>
<feature type="domain" description="Reverse transcriptase Ty1/copia-type" evidence="1">
    <location>
        <begin position="35"/>
        <end position="97"/>
    </location>
</feature>
<reference evidence="2" key="1">
    <citation type="journal article" date="2014" name="Nat. Genet.">
        <title>Genome and transcriptome of the porcine whipworm Trichuris suis.</title>
        <authorList>
            <person name="Jex A.R."/>
            <person name="Nejsum P."/>
            <person name="Schwarz E.M."/>
            <person name="Hu L."/>
            <person name="Young N.D."/>
            <person name="Hall R.S."/>
            <person name="Korhonen P.K."/>
            <person name="Liao S."/>
            <person name="Thamsborg S."/>
            <person name="Xia J."/>
            <person name="Xu P."/>
            <person name="Wang S."/>
            <person name="Scheerlinck J.P."/>
            <person name="Hofmann A."/>
            <person name="Sternberg P.W."/>
            <person name="Wang J."/>
            <person name="Gasser R.B."/>
        </authorList>
    </citation>
    <scope>NUCLEOTIDE SEQUENCE [LARGE SCALE GENOMIC DNA]</scope>
    <source>
        <strain evidence="2">DCEP-RM93F</strain>
    </source>
</reference>
<dbReference type="Pfam" id="PF07727">
    <property type="entry name" value="RVT_2"/>
    <property type="match status" value="1"/>
</dbReference>
<dbReference type="AlphaFoldDB" id="A0A085NTZ2"/>